<feature type="domain" description="FAST kinase leucine-rich" evidence="1">
    <location>
        <begin position="378"/>
        <end position="446"/>
    </location>
</feature>
<dbReference type="OrthoDB" id="6501018at2759"/>
<dbReference type="InterPro" id="IPR013579">
    <property type="entry name" value="FAST_2"/>
</dbReference>
<dbReference type="STRING" id="10195.A0A3M7SMI4"/>
<name>A0A3M7SMI4_BRAPC</name>
<accession>A0A3M7SMI4</accession>
<dbReference type="Proteomes" id="UP000276133">
    <property type="component" value="Unassembled WGS sequence"/>
</dbReference>
<protein>
    <submittedName>
        <fullName evidence="3">TBRG4 isoform X1</fullName>
    </submittedName>
</protein>
<proteinExistence type="predicted"/>
<keyword evidence="4" id="KW-1185">Reference proteome</keyword>
<dbReference type="GO" id="GO:0044528">
    <property type="term" value="P:regulation of mitochondrial mRNA stability"/>
    <property type="evidence" value="ECO:0007669"/>
    <property type="project" value="InterPro"/>
</dbReference>
<gene>
    <name evidence="3" type="ORF">BpHYR1_023755</name>
</gene>
<organism evidence="3 4">
    <name type="scientific">Brachionus plicatilis</name>
    <name type="common">Marine rotifer</name>
    <name type="synonym">Brachionus muelleri</name>
    <dbReference type="NCBI Taxonomy" id="10195"/>
    <lineage>
        <taxon>Eukaryota</taxon>
        <taxon>Metazoa</taxon>
        <taxon>Spiralia</taxon>
        <taxon>Gnathifera</taxon>
        <taxon>Rotifera</taxon>
        <taxon>Eurotatoria</taxon>
        <taxon>Monogononta</taxon>
        <taxon>Pseudotrocha</taxon>
        <taxon>Ploima</taxon>
        <taxon>Brachionidae</taxon>
        <taxon>Brachionus</taxon>
    </lineage>
</organism>
<feature type="domain" description="FAST kinase-like protein subdomain 2" evidence="2">
    <location>
        <begin position="462"/>
        <end position="544"/>
    </location>
</feature>
<reference evidence="3 4" key="1">
    <citation type="journal article" date="2018" name="Sci. Rep.">
        <title>Genomic signatures of local adaptation to the degree of environmental predictability in rotifers.</title>
        <authorList>
            <person name="Franch-Gras L."/>
            <person name="Hahn C."/>
            <person name="Garcia-Roger E.M."/>
            <person name="Carmona M.J."/>
            <person name="Serra M."/>
            <person name="Gomez A."/>
        </authorList>
    </citation>
    <scope>NUCLEOTIDE SEQUENCE [LARGE SCALE GENOMIC DNA]</scope>
    <source>
        <strain evidence="3">HYR1</strain>
    </source>
</reference>
<dbReference type="Pfam" id="PF06743">
    <property type="entry name" value="FAST_1"/>
    <property type="match status" value="1"/>
</dbReference>
<dbReference type="Pfam" id="PF08368">
    <property type="entry name" value="FAST_2"/>
    <property type="match status" value="1"/>
</dbReference>
<evidence type="ECO:0000313" key="4">
    <source>
        <dbReference type="Proteomes" id="UP000276133"/>
    </source>
</evidence>
<sequence length="631" mass="73737">MLSRINQIPRYNAIIRQISTNLILSKQYQVKTEPSSERDKGAAFRTDLKKQFKNFDSQSMKKNDFKIKNLYEKKSEEQKTEPIDAKESLKKIIDQLSQNKNSFQNLIQPCQQMNELFEQDQVLTESFLSDPLKNPIINQLVLNLDKMSIGDFFTASQFILRFDPNKYDRVQPFLNSQMNNMTLDQLIKTLFLLRTPQLYKMQLLDTVRSLTNSIRNRLEEIENYAQLKLATKIFYAEPTTTKRLDQKLLKLAEHLKASDWVDLLNSRSIYRLRDMAILDLCSYNLIKLKKIDLDSIQKCLLSCGILSYHDQQFYKFLLESLHDQLKRNDSKDWLKKNEKNLLSILSSIGMLQLRDDKLLDMFQYKLEKDSDVSKLIVTFVTSCGNLNYKVKNLNKLKSKIDLKSFDLTDRKEKVSLLNYVWSLCSLDSPDSKLIDHVLGEQFWQDLLVDKPEEKKIAKVVLLKILNINLYSILCMDSYQGTNLPEDFSISNYPELMDKKPYQNDSFVSTLSSFRSIDKYYKLNMLTPFGIFIDALMVVDKNGVPCQLENFLKENLSLETSDDEFKVAFKLIGPRDTTLMNQKLNGVVRFQLKMLKELGYHTILINQEELKTANLIDRVNIIQNKLKDIVKK</sequence>
<dbReference type="EMBL" id="REGN01001099">
    <property type="protein sequence ID" value="RNA37044.1"/>
    <property type="molecule type" value="Genomic_DNA"/>
</dbReference>
<evidence type="ECO:0000259" key="1">
    <source>
        <dbReference type="Pfam" id="PF06743"/>
    </source>
</evidence>
<evidence type="ECO:0000313" key="3">
    <source>
        <dbReference type="EMBL" id="RNA37044.1"/>
    </source>
</evidence>
<dbReference type="InterPro" id="IPR010622">
    <property type="entry name" value="FAST_Leu-rich"/>
</dbReference>
<dbReference type="AlphaFoldDB" id="A0A3M7SMI4"/>
<evidence type="ECO:0000259" key="2">
    <source>
        <dbReference type="Pfam" id="PF08368"/>
    </source>
</evidence>
<comment type="caution">
    <text evidence="3">The sequence shown here is derived from an EMBL/GenBank/DDBJ whole genome shotgun (WGS) entry which is preliminary data.</text>
</comment>